<evidence type="ECO:0000313" key="6">
    <source>
        <dbReference type="EMBL" id="MBB4245834.1"/>
    </source>
</evidence>
<accession>A0A840FVS2</accession>
<dbReference type="Proteomes" id="UP000587070">
    <property type="component" value="Unassembled WGS sequence"/>
</dbReference>
<evidence type="ECO:0000313" key="7">
    <source>
        <dbReference type="Proteomes" id="UP000587070"/>
    </source>
</evidence>
<keyword evidence="1" id="KW-0808">Transferase</keyword>
<dbReference type="AlphaFoldDB" id="A0A840FVS2"/>
<dbReference type="RefSeq" id="WP_153117019.1">
    <property type="nucleotide sequence ID" value="NZ_JACIGE010000001.1"/>
</dbReference>
<gene>
    <name evidence="6" type="ORF">GGD90_000183</name>
</gene>
<evidence type="ECO:0000256" key="5">
    <source>
        <dbReference type="ARBA" id="ARBA00022918"/>
    </source>
</evidence>
<dbReference type="EMBL" id="JACIGE010000001">
    <property type="protein sequence ID" value="MBB4245834.1"/>
    <property type="molecule type" value="Genomic_DNA"/>
</dbReference>
<reference evidence="6 7" key="1">
    <citation type="submission" date="2020-08" db="EMBL/GenBank/DDBJ databases">
        <title>Genome sequencing of Purple Non-Sulfur Bacteria from various extreme environments.</title>
        <authorList>
            <person name="Mayer M."/>
        </authorList>
    </citation>
    <scope>NUCLEOTIDE SEQUENCE [LARGE SCALE GENOMIC DNA]</scope>
    <source>
        <strain evidence="6 7">2761</strain>
    </source>
</reference>
<evidence type="ECO:0000256" key="2">
    <source>
        <dbReference type="ARBA" id="ARBA00022695"/>
    </source>
</evidence>
<keyword evidence="3" id="KW-0479">Metal-binding</keyword>
<dbReference type="GO" id="GO:0003964">
    <property type="term" value="F:RNA-directed DNA polymerase activity"/>
    <property type="evidence" value="ECO:0007669"/>
    <property type="project" value="UniProtKB-KW"/>
</dbReference>
<proteinExistence type="predicted"/>
<dbReference type="GO" id="GO:0046872">
    <property type="term" value="F:metal ion binding"/>
    <property type="evidence" value="ECO:0007669"/>
    <property type="project" value="UniProtKB-KW"/>
</dbReference>
<keyword evidence="4" id="KW-0460">Magnesium</keyword>
<dbReference type="CDD" id="cd03487">
    <property type="entry name" value="RT_Bac_retron_II"/>
    <property type="match status" value="1"/>
</dbReference>
<comment type="caution">
    <text evidence="6">The sequence shown here is derived from an EMBL/GenBank/DDBJ whole genome shotgun (WGS) entry which is preliminary data.</text>
</comment>
<evidence type="ECO:0000256" key="1">
    <source>
        <dbReference type="ARBA" id="ARBA00022679"/>
    </source>
</evidence>
<dbReference type="PRINTS" id="PR00866">
    <property type="entry name" value="RNADNAPOLMS"/>
</dbReference>
<evidence type="ECO:0008006" key="8">
    <source>
        <dbReference type="Google" id="ProtNLM"/>
    </source>
</evidence>
<dbReference type="InterPro" id="IPR000123">
    <property type="entry name" value="Reverse_transcriptase_msDNA"/>
</dbReference>
<dbReference type="GO" id="GO:0003723">
    <property type="term" value="F:RNA binding"/>
    <property type="evidence" value="ECO:0007669"/>
    <property type="project" value="InterPro"/>
</dbReference>
<sequence length="315" mass="35451">MNRLPTSSPLYSGQAIRRIESLGKALRFSPQRLGYLGNNADRLYRIAHEIEKSDGSKRVTFDAKPALKEVHRRIKSEILDRVTFPLYLTGSIKGRDYKTNAELHVGAALVITEDIGSFFPSTTTAHVFDVWRNFFRFSDEVARLLTALTTRNGELPQGAITSPHLANLVFWRDEPALHDRFAADGIVYSRFVDDIAASSKTPIPPEHKNEIVRLIFGLMLRRGYKPKREKHDLKTAGQQMTVTKLTVNQLPGLPKAERGRIRAAVDHLERLASRGPLSAEQWREHASVSGRVTHLARFHPGEAAGLKARLKMLHP</sequence>
<name>A0A840FVS2_RHOTE</name>
<protein>
    <recommendedName>
        <fullName evidence="8">RNA-directed DNA polymerase</fullName>
    </recommendedName>
</protein>
<dbReference type="OrthoDB" id="7055795at2"/>
<evidence type="ECO:0000256" key="3">
    <source>
        <dbReference type="ARBA" id="ARBA00022723"/>
    </source>
</evidence>
<organism evidence="6 7">
    <name type="scientific">Rhodocyclus tenuis</name>
    <name type="common">Rhodospirillum tenue</name>
    <dbReference type="NCBI Taxonomy" id="1066"/>
    <lineage>
        <taxon>Bacteria</taxon>
        <taxon>Pseudomonadati</taxon>
        <taxon>Pseudomonadota</taxon>
        <taxon>Betaproteobacteria</taxon>
        <taxon>Rhodocyclales</taxon>
        <taxon>Rhodocyclaceae</taxon>
        <taxon>Rhodocyclus</taxon>
    </lineage>
</organism>
<evidence type="ECO:0000256" key="4">
    <source>
        <dbReference type="ARBA" id="ARBA00022842"/>
    </source>
</evidence>
<keyword evidence="7" id="KW-1185">Reference proteome</keyword>
<keyword evidence="5" id="KW-0695">RNA-directed DNA polymerase</keyword>
<keyword evidence="2" id="KW-0548">Nucleotidyltransferase</keyword>